<dbReference type="Pfam" id="PF00700">
    <property type="entry name" value="Flagellin_C"/>
    <property type="match status" value="1"/>
</dbReference>
<dbReference type="InterPro" id="IPR001492">
    <property type="entry name" value="Flagellin"/>
</dbReference>
<comment type="similarity">
    <text evidence="1 3">Belongs to the bacterial flagellin family.</text>
</comment>
<dbReference type="Proteomes" id="UP001180453">
    <property type="component" value="Unassembled WGS sequence"/>
</dbReference>
<evidence type="ECO:0000256" key="1">
    <source>
        <dbReference type="ARBA" id="ARBA00005709"/>
    </source>
</evidence>
<evidence type="ECO:0000256" key="3">
    <source>
        <dbReference type="RuleBase" id="RU362073"/>
    </source>
</evidence>
<feature type="domain" description="Flagellin N-terminal" evidence="4">
    <location>
        <begin position="5"/>
        <end position="141"/>
    </location>
</feature>
<keyword evidence="2 3" id="KW-0975">Bacterial flagellum</keyword>
<keyword evidence="6" id="KW-0969">Cilium</keyword>
<dbReference type="PRINTS" id="PR00207">
    <property type="entry name" value="FLAGELLIN"/>
</dbReference>
<dbReference type="EMBL" id="JAVDXU010000001">
    <property type="protein sequence ID" value="MDR7268818.1"/>
    <property type="molecule type" value="Genomic_DNA"/>
</dbReference>
<dbReference type="PANTHER" id="PTHR42792:SF2">
    <property type="entry name" value="FLAGELLIN"/>
    <property type="match status" value="1"/>
</dbReference>
<dbReference type="Gene3D" id="2.170.280.10">
    <property type="entry name" value="f41 fragment of flagellin, middle domain"/>
    <property type="match status" value="1"/>
</dbReference>
<name>A0ABU1YIY8_ROSSA</name>
<evidence type="ECO:0000256" key="2">
    <source>
        <dbReference type="ARBA" id="ARBA00023143"/>
    </source>
</evidence>
<evidence type="ECO:0000313" key="7">
    <source>
        <dbReference type="Proteomes" id="UP001180453"/>
    </source>
</evidence>
<dbReference type="InterPro" id="IPR001029">
    <property type="entry name" value="Flagellin_N"/>
</dbReference>
<keyword evidence="7" id="KW-1185">Reference proteome</keyword>
<sequence length="303" mass="31404">MPAVINTNLLSLNAQRNASSAQSSLAASMQRLSSGLRVNSARDDAAGLAIAERMNSQVKGMNVAIRNANDGISLAQTAEGALGKVNDMLQRMRELAVQSANGTNNTDDRTALNNEFTQLQSEITRLSTNTTFNGQAVLTNTTSFNFQVGANATANDTITISGQNVLGTATAAGKNDGALAEVANAANTDISNVGAAGTGATFDLYTGTGTKGALDSIAKIDQAISQVNVARSTFGAAQNRFDAVIASLGTAVENQSAARSRIMDADYAMETANLSRAQILQQAGTAMIAQANQQPQQVLSLLR</sequence>
<evidence type="ECO:0000259" key="5">
    <source>
        <dbReference type="Pfam" id="PF00700"/>
    </source>
</evidence>
<dbReference type="Pfam" id="PF00669">
    <property type="entry name" value="Flagellin_N"/>
    <property type="match status" value="1"/>
</dbReference>
<dbReference type="PANTHER" id="PTHR42792">
    <property type="entry name" value="FLAGELLIN"/>
    <property type="match status" value="1"/>
</dbReference>
<reference evidence="6 7" key="1">
    <citation type="submission" date="2023-07" db="EMBL/GenBank/DDBJ databases">
        <title>Sorghum-associated microbial communities from plants grown in Nebraska, USA.</title>
        <authorList>
            <person name="Schachtman D."/>
        </authorList>
    </citation>
    <scope>NUCLEOTIDE SEQUENCE [LARGE SCALE GENOMIC DNA]</scope>
    <source>
        <strain evidence="6 7">BE314</strain>
    </source>
</reference>
<keyword evidence="3" id="KW-0964">Secreted</keyword>
<accession>A0ABU1YIY8</accession>
<feature type="domain" description="Flagellin C-terminal" evidence="5">
    <location>
        <begin position="217"/>
        <end position="302"/>
    </location>
</feature>
<dbReference type="Gene3D" id="6.10.10.10">
    <property type="entry name" value="Flagellar export chaperone, C-terminal domain"/>
    <property type="match status" value="1"/>
</dbReference>
<dbReference type="Gene3D" id="1.20.1330.10">
    <property type="entry name" value="f41 fragment of flagellin, N-terminal domain"/>
    <property type="match status" value="1"/>
</dbReference>
<dbReference type="SUPFAM" id="SSF64518">
    <property type="entry name" value="Phase 1 flagellin"/>
    <property type="match status" value="1"/>
</dbReference>
<gene>
    <name evidence="6" type="ORF">J2X20_001447</name>
</gene>
<organism evidence="6 7">
    <name type="scientific">Roseateles saccharophilus</name>
    <name type="common">Pseudomonas saccharophila</name>
    <dbReference type="NCBI Taxonomy" id="304"/>
    <lineage>
        <taxon>Bacteria</taxon>
        <taxon>Pseudomonadati</taxon>
        <taxon>Pseudomonadota</taxon>
        <taxon>Betaproteobacteria</taxon>
        <taxon>Burkholderiales</taxon>
        <taxon>Sphaerotilaceae</taxon>
        <taxon>Roseateles</taxon>
    </lineage>
</organism>
<evidence type="ECO:0000313" key="6">
    <source>
        <dbReference type="EMBL" id="MDR7268818.1"/>
    </source>
</evidence>
<comment type="function">
    <text evidence="3">Flagellin is the subunit protein which polymerizes to form the filaments of bacterial flagella.</text>
</comment>
<dbReference type="RefSeq" id="WP_310262947.1">
    <property type="nucleotide sequence ID" value="NZ_JAVDXU010000001.1"/>
</dbReference>
<keyword evidence="6" id="KW-0966">Cell projection</keyword>
<dbReference type="Gene3D" id="6.10.280.190">
    <property type="match status" value="1"/>
</dbReference>
<comment type="caution">
    <text evidence="6">The sequence shown here is derived from an EMBL/GenBank/DDBJ whole genome shotgun (WGS) entry which is preliminary data.</text>
</comment>
<keyword evidence="6" id="KW-0282">Flagellum</keyword>
<dbReference type="InterPro" id="IPR046358">
    <property type="entry name" value="Flagellin_C"/>
</dbReference>
<protein>
    <recommendedName>
        <fullName evidence="3">Flagellin</fullName>
    </recommendedName>
</protein>
<dbReference type="InterPro" id="IPR042187">
    <property type="entry name" value="Flagellin_C_sub2"/>
</dbReference>
<comment type="subcellular location">
    <subcellularLocation>
        <location evidence="3">Secreted</location>
    </subcellularLocation>
    <subcellularLocation>
        <location evidence="3">Bacterial flagellum</location>
    </subcellularLocation>
</comment>
<proteinExistence type="inferred from homology"/>
<evidence type="ECO:0000259" key="4">
    <source>
        <dbReference type="Pfam" id="PF00669"/>
    </source>
</evidence>